<accession>A0A068R2C4</accession>
<keyword evidence="2" id="KW-1185">Reference proteome</keyword>
<evidence type="ECO:0000313" key="1">
    <source>
        <dbReference type="EMBL" id="CDG21442.1"/>
    </source>
</evidence>
<dbReference type="KEGG" id="xpo:XPG1_1787"/>
<dbReference type="Proteomes" id="UP000032735">
    <property type="component" value="Chromosome"/>
</dbReference>
<gene>
    <name evidence="1" type="ORF">XPG1_1787</name>
</gene>
<organism evidence="1 2">
    <name type="scientific">Xenorhabdus poinarii G6</name>
    <dbReference type="NCBI Taxonomy" id="1354304"/>
    <lineage>
        <taxon>Bacteria</taxon>
        <taxon>Pseudomonadati</taxon>
        <taxon>Pseudomonadota</taxon>
        <taxon>Gammaproteobacteria</taxon>
        <taxon>Enterobacterales</taxon>
        <taxon>Morganellaceae</taxon>
        <taxon>Xenorhabdus</taxon>
    </lineage>
</organism>
<protein>
    <submittedName>
        <fullName evidence="1">Uncharacterized protein</fullName>
    </submittedName>
</protein>
<name>A0A068R2C4_9GAMM</name>
<sequence length="49" mass="5916">MLIIFKNIVSQRLFSENVYLSYSQPLWEIYFGKLNLAESEYRCHSRQLS</sequence>
<dbReference type="AlphaFoldDB" id="A0A068R2C4"/>
<dbReference type="EMBL" id="FO704551">
    <property type="protein sequence ID" value="CDG21442.1"/>
    <property type="molecule type" value="Genomic_DNA"/>
</dbReference>
<dbReference type="HOGENOM" id="CLU_3142396_0_0_6"/>
<proteinExistence type="predicted"/>
<evidence type="ECO:0000313" key="2">
    <source>
        <dbReference type="Proteomes" id="UP000032735"/>
    </source>
</evidence>
<dbReference type="STRING" id="1354304.XPG1_1787"/>
<reference evidence="1 2" key="1">
    <citation type="submission" date="2013-07" db="EMBL/GenBank/DDBJ databases">
        <authorList>
            <person name="Genoscope - CEA"/>
        </authorList>
    </citation>
    <scope>NUCLEOTIDE SEQUENCE [LARGE SCALE GENOMIC DNA]</scope>
    <source>
        <strain evidence="1 2">G6</strain>
    </source>
</reference>